<dbReference type="Proteomes" id="UP000516320">
    <property type="component" value="Chromosome"/>
</dbReference>
<name>A0A7H0SQV5_9CORY</name>
<reference evidence="1 2" key="1">
    <citation type="submission" date="2019-12" db="EMBL/GenBank/DDBJ databases">
        <title>Corynebacterium sp. nov., isolated from feces of the Anser Albifrons in China.</title>
        <authorList>
            <person name="Liu Q."/>
        </authorList>
    </citation>
    <scope>NUCLEOTIDE SEQUENCE [LARGE SCALE GENOMIC DNA]</scope>
    <source>
        <strain evidence="1 2">4H37-19</strain>
    </source>
</reference>
<organism evidence="1 2">
    <name type="scientific">Corynebacterium poyangense</name>
    <dbReference type="NCBI Taxonomy" id="2684405"/>
    <lineage>
        <taxon>Bacteria</taxon>
        <taxon>Bacillati</taxon>
        <taxon>Actinomycetota</taxon>
        <taxon>Actinomycetes</taxon>
        <taxon>Mycobacteriales</taxon>
        <taxon>Corynebacteriaceae</taxon>
        <taxon>Corynebacterium</taxon>
    </lineage>
</organism>
<sequence>MKTPPSPGILYQYSGWWRRWNKSVGVVGVLSSSWLANSAAVPEEQVYK</sequence>
<protein>
    <submittedName>
        <fullName evidence="1">Uncharacterized protein</fullName>
    </submittedName>
</protein>
<dbReference type="RefSeq" id="WP_187974239.1">
    <property type="nucleotide sequence ID" value="NZ_CP046884.1"/>
</dbReference>
<dbReference type="KEGG" id="cpoy:GP475_10025"/>
<keyword evidence="2" id="KW-1185">Reference proteome</keyword>
<evidence type="ECO:0000313" key="1">
    <source>
        <dbReference type="EMBL" id="QNQ90930.1"/>
    </source>
</evidence>
<gene>
    <name evidence="1" type="ORF">GP475_10025</name>
</gene>
<accession>A0A7H0SQV5</accession>
<dbReference type="AlphaFoldDB" id="A0A7H0SQV5"/>
<proteinExistence type="predicted"/>
<evidence type="ECO:0000313" key="2">
    <source>
        <dbReference type="Proteomes" id="UP000516320"/>
    </source>
</evidence>
<dbReference type="EMBL" id="CP046884">
    <property type="protein sequence ID" value="QNQ90930.1"/>
    <property type="molecule type" value="Genomic_DNA"/>
</dbReference>